<sequence>MIFPLSIAGAILILIGGRAWRIHARGKAGELRVRMMLFALRAPALNDIILNGQRGLTQIDHVVLTRSGLLVLETKNFSGQLYDQGRRKPWLQYLGGTQRPLHNPQDQNYGHRKAVIENSGIRPQEVFDAVVLAGDAQFPRGAPEGVIHLKSLPALLRNLGGTREIPDAYREAWARLKTRIQGSQEARVAQMRKVTGGGLNYWIQAHGPWLAALGFGCFVAGIFPW</sequence>
<reference evidence="2 3" key="1">
    <citation type="journal article" date="2008" name="BMC Genomics">
        <title>Acidithiobacillus ferrooxidans metabolism: from genome sequence to industrial applications.</title>
        <authorList>
            <person name="Valdes J."/>
            <person name="Pedroso I."/>
            <person name="Quatrini R."/>
            <person name="Dodson R.J."/>
            <person name="Tettelin H."/>
            <person name="Blake R.II."/>
            <person name="Eisen J.A."/>
            <person name="Holmes D.S."/>
        </authorList>
    </citation>
    <scope>NUCLEOTIDE SEQUENCE [LARGE SCALE GENOMIC DNA]</scope>
    <source>
        <strain evidence="3">ATCC 23270 / DSM 14882 / CIP 104768 / NCIMB 8455</strain>
    </source>
</reference>
<gene>
    <name evidence="2" type="ordered locus">AFE_1109</name>
</gene>
<dbReference type="KEGG" id="afr:AFE_1109"/>
<organism evidence="2 3">
    <name type="scientific">Acidithiobacillus ferrooxidans (strain ATCC 23270 / DSM 14882 / CIP 104768 / NCIMB 8455)</name>
    <name type="common">Ferrobacillus ferrooxidans (strain ATCC 23270)</name>
    <dbReference type="NCBI Taxonomy" id="243159"/>
    <lineage>
        <taxon>Bacteria</taxon>
        <taxon>Pseudomonadati</taxon>
        <taxon>Pseudomonadota</taxon>
        <taxon>Acidithiobacillia</taxon>
        <taxon>Acidithiobacillales</taxon>
        <taxon>Acidithiobacillaceae</taxon>
        <taxon>Acidithiobacillus</taxon>
    </lineage>
</organism>
<dbReference type="HOGENOM" id="CLU_1227754_0_0_6"/>
<dbReference type="eggNOG" id="COG0551">
    <property type="taxonomic scope" value="Bacteria"/>
</dbReference>
<protein>
    <submittedName>
        <fullName evidence="2">Conserved domain protein</fullName>
    </submittedName>
</protein>
<proteinExistence type="predicted"/>
<dbReference type="RefSeq" id="WP_012606819.1">
    <property type="nucleotide sequence ID" value="NC_011761.1"/>
</dbReference>
<dbReference type="Proteomes" id="UP000001362">
    <property type="component" value="Chromosome"/>
</dbReference>
<dbReference type="Pfam" id="PF08378">
    <property type="entry name" value="NERD"/>
    <property type="match status" value="1"/>
</dbReference>
<dbReference type="PaxDb" id="243159-AFE_1109"/>
<dbReference type="EMBL" id="CP001219">
    <property type="protein sequence ID" value="ACK79039.1"/>
    <property type="molecule type" value="Genomic_DNA"/>
</dbReference>
<evidence type="ECO:0000313" key="2">
    <source>
        <dbReference type="EMBL" id="ACK79039.1"/>
    </source>
</evidence>
<name>B7J857_ACIF2</name>
<evidence type="ECO:0000313" key="3">
    <source>
        <dbReference type="Proteomes" id="UP000001362"/>
    </source>
</evidence>
<accession>B7J857</accession>
<dbReference type="GeneID" id="65282296"/>
<dbReference type="AlphaFoldDB" id="B7J857"/>
<keyword evidence="3" id="KW-1185">Reference proteome</keyword>
<dbReference type="STRING" id="243159.AFE_1109"/>
<dbReference type="PROSITE" id="PS50965">
    <property type="entry name" value="NERD"/>
    <property type="match status" value="1"/>
</dbReference>
<dbReference type="InterPro" id="IPR011528">
    <property type="entry name" value="NERD"/>
</dbReference>
<feature type="domain" description="NERD" evidence="1">
    <location>
        <begin position="25"/>
        <end position="138"/>
    </location>
</feature>
<evidence type="ECO:0000259" key="1">
    <source>
        <dbReference type="PROSITE" id="PS50965"/>
    </source>
</evidence>